<evidence type="ECO:0000313" key="9">
    <source>
        <dbReference type="EMBL" id="SMX30862.1"/>
    </source>
</evidence>
<dbReference type="GO" id="GO:0015031">
    <property type="term" value="P:protein transport"/>
    <property type="evidence" value="ECO:0007669"/>
    <property type="project" value="UniProtKB-KW"/>
</dbReference>
<evidence type="ECO:0000256" key="2">
    <source>
        <dbReference type="ARBA" id="ARBA00005811"/>
    </source>
</evidence>
<keyword evidence="7" id="KW-0813">Transport</keyword>
<keyword evidence="3" id="KW-1003">Cell membrane</keyword>
<gene>
    <name evidence="9" type="ORF">OCA8868_00069</name>
</gene>
<dbReference type="Proteomes" id="UP000203464">
    <property type="component" value="Unassembled WGS sequence"/>
</dbReference>
<reference evidence="10" key="1">
    <citation type="submission" date="2017-05" db="EMBL/GenBank/DDBJ databases">
        <authorList>
            <person name="Rodrigo-Torres L."/>
            <person name="Arahal R. D."/>
            <person name="Lucena T."/>
        </authorList>
    </citation>
    <scope>NUCLEOTIDE SEQUENCE [LARGE SCALE GENOMIC DNA]</scope>
    <source>
        <strain evidence="10">CECT 8868</strain>
    </source>
</reference>
<evidence type="ECO:0000256" key="1">
    <source>
        <dbReference type="ARBA" id="ARBA00004162"/>
    </source>
</evidence>
<dbReference type="GO" id="GO:0022857">
    <property type="term" value="F:transmembrane transporter activity"/>
    <property type="evidence" value="ECO:0007669"/>
    <property type="project" value="InterPro"/>
</dbReference>
<evidence type="ECO:0000256" key="3">
    <source>
        <dbReference type="ARBA" id="ARBA00022475"/>
    </source>
</evidence>
<evidence type="ECO:0000313" key="10">
    <source>
        <dbReference type="Proteomes" id="UP000203464"/>
    </source>
</evidence>
<evidence type="ECO:0000256" key="8">
    <source>
        <dbReference type="SAM" id="Phobius"/>
    </source>
</evidence>
<keyword evidence="7" id="KW-0653">Protein transport</keyword>
<dbReference type="RefSeq" id="WP_093994580.1">
    <property type="nucleotide sequence ID" value="NZ_FXYD01000001.1"/>
</dbReference>
<dbReference type="Pfam" id="PF02472">
    <property type="entry name" value="ExbD"/>
    <property type="match status" value="1"/>
</dbReference>
<organism evidence="9 10">
    <name type="scientific">Octadecabacter ascidiaceicola</name>
    <dbReference type="NCBI Taxonomy" id="1655543"/>
    <lineage>
        <taxon>Bacteria</taxon>
        <taxon>Pseudomonadati</taxon>
        <taxon>Pseudomonadota</taxon>
        <taxon>Alphaproteobacteria</taxon>
        <taxon>Rhodobacterales</taxon>
        <taxon>Roseobacteraceae</taxon>
        <taxon>Octadecabacter</taxon>
    </lineage>
</organism>
<accession>A0A238JLS0</accession>
<dbReference type="EMBL" id="FXYD01000001">
    <property type="protein sequence ID" value="SMX30862.1"/>
    <property type="molecule type" value="Genomic_DNA"/>
</dbReference>
<keyword evidence="6 8" id="KW-0472">Membrane</keyword>
<evidence type="ECO:0000256" key="6">
    <source>
        <dbReference type="ARBA" id="ARBA00023136"/>
    </source>
</evidence>
<dbReference type="InterPro" id="IPR003400">
    <property type="entry name" value="ExbD"/>
</dbReference>
<dbReference type="GO" id="GO:0005886">
    <property type="term" value="C:plasma membrane"/>
    <property type="evidence" value="ECO:0007669"/>
    <property type="project" value="UniProtKB-SubCell"/>
</dbReference>
<comment type="subcellular location">
    <subcellularLocation>
        <location evidence="1">Cell membrane</location>
        <topology evidence="1">Single-pass membrane protein</topology>
    </subcellularLocation>
    <subcellularLocation>
        <location evidence="7">Cell membrane</location>
        <topology evidence="7">Single-pass type II membrane protein</topology>
    </subcellularLocation>
</comment>
<dbReference type="OrthoDB" id="8479787at2"/>
<protein>
    <submittedName>
        <fullName evidence="9">Biopolymer transport protein ExbD/TolR</fullName>
    </submittedName>
</protein>
<keyword evidence="5 8" id="KW-1133">Transmembrane helix</keyword>
<proteinExistence type="inferred from homology"/>
<evidence type="ECO:0000256" key="5">
    <source>
        <dbReference type="ARBA" id="ARBA00022989"/>
    </source>
</evidence>
<keyword evidence="4 7" id="KW-0812">Transmembrane</keyword>
<evidence type="ECO:0000256" key="4">
    <source>
        <dbReference type="ARBA" id="ARBA00022692"/>
    </source>
</evidence>
<sequence>MPLTKPSRRTQSEPTIALINIVFLMLVFFMIAGALAPTLDEDIRLISTAELEGRAPPDTTVLRADGTLFLRGEVVTVQQAVEASMLGPNGADLRLVADREVPAKTLMSRVAELRGAGAESVWLVTERGLEQ</sequence>
<comment type="similarity">
    <text evidence="2 7">Belongs to the ExbD/TolR family.</text>
</comment>
<evidence type="ECO:0000256" key="7">
    <source>
        <dbReference type="RuleBase" id="RU003879"/>
    </source>
</evidence>
<keyword evidence="10" id="KW-1185">Reference proteome</keyword>
<feature type="transmembrane region" description="Helical" evidence="8">
    <location>
        <begin position="15"/>
        <end position="36"/>
    </location>
</feature>
<name>A0A238JLS0_9RHOB</name>
<dbReference type="AlphaFoldDB" id="A0A238JLS0"/>